<evidence type="ECO:0000313" key="2">
    <source>
        <dbReference type="EMBL" id="KAF7275760.1"/>
    </source>
</evidence>
<dbReference type="EMBL" id="JAACXV010009187">
    <property type="protein sequence ID" value="KAF7275760.1"/>
    <property type="molecule type" value="Genomic_DNA"/>
</dbReference>
<dbReference type="Proteomes" id="UP000625711">
    <property type="component" value="Unassembled WGS sequence"/>
</dbReference>
<keyword evidence="3" id="KW-1185">Reference proteome</keyword>
<evidence type="ECO:0000256" key="1">
    <source>
        <dbReference type="SAM" id="MobiDB-lite"/>
    </source>
</evidence>
<name>A0A834MDC4_RHYFE</name>
<dbReference type="AlphaFoldDB" id="A0A834MDC4"/>
<reference evidence="2" key="1">
    <citation type="submission" date="2020-08" db="EMBL/GenBank/DDBJ databases">
        <title>Genome sequencing and assembly of the red palm weevil Rhynchophorus ferrugineus.</title>
        <authorList>
            <person name="Dias G.B."/>
            <person name="Bergman C.M."/>
            <person name="Manee M."/>
        </authorList>
    </citation>
    <scope>NUCLEOTIDE SEQUENCE</scope>
    <source>
        <strain evidence="2">AA-2017</strain>
        <tissue evidence="2">Whole larva</tissue>
    </source>
</reference>
<protein>
    <submittedName>
        <fullName evidence="2">Uncharacterized protein</fullName>
    </submittedName>
</protein>
<organism evidence="2 3">
    <name type="scientific">Rhynchophorus ferrugineus</name>
    <name type="common">Red palm weevil</name>
    <name type="synonym">Curculio ferrugineus</name>
    <dbReference type="NCBI Taxonomy" id="354439"/>
    <lineage>
        <taxon>Eukaryota</taxon>
        <taxon>Metazoa</taxon>
        <taxon>Ecdysozoa</taxon>
        <taxon>Arthropoda</taxon>
        <taxon>Hexapoda</taxon>
        <taxon>Insecta</taxon>
        <taxon>Pterygota</taxon>
        <taxon>Neoptera</taxon>
        <taxon>Endopterygota</taxon>
        <taxon>Coleoptera</taxon>
        <taxon>Polyphaga</taxon>
        <taxon>Cucujiformia</taxon>
        <taxon>Curculionidae</taxon>
        <taxon>Dryophthorinae</taxon>
        <taxon>Rhynchophorus</taxon>
    </lineage>
</organism>
<proteinExistence type="predicted"/>
<gene>
    <name evidence="2" type="ORF">GWI33_011296</name>
</gene>
<sequence length="122" mass="13739">MASYLVRIITELIETFPVSWTNLSVLTLPIYKRPSSRTTASLLPPSPETPSEYADKSFDASACKRQRHQQTRNNYRTCFGTSRVAEARSKLFSWPGIPVPPTLAIRSSPFRSLSIGKMQSFI</sequence>
<accession>A0A834MDC4</accession>
<evidence type="ECO:0000313" key="3">
    <source>
        <dbReference type="Proteomes" id="UP000625711"/>
    </source>
</evidence>
<feature type="region of interest" description="Disordered" evidence="1">
    <location>
        <begin position="36"/>
        <end position="55"/>
    </location>
</feature>
<comment type="caution">
    <text evidence="2">The sequence shown here is derived from an EMBL/GenBank/DDBJ whole genome shotgun (WGS) entry which is preliminary data.</text>
</comment>